<reference evidence="3" key="1">
    <citation type="submission" date="2020-04" db="EMBL/GenBank/DDBJ databases">
        <authorList>
            <person name="Alioto T."/>
            <person name="Alioto T."/>
            <person name="Gomez Garrido J."/>
        </authorList>
    </citation>
    <scope>NUCLEOTIDE SEQUENCE</scope>
    <source>
        <strain evidence="3">A484AB</strain>
    </source>
</reference>
<dbReference type="AlphaFoldDB" id="A0A6S7JTQ7"/>
<feature type="domain" description="Nephrocystin 3-like N-terminal" evidence="2">
    <location>
        <begin position="10"/>
        <end position="86"/>
    </location>
</feature>
<protein>
    <submittedName>
        <fullName evidence="3">E3 ubiquitin- ligase DZIP3</fullName>
    </submittedName>
</protein>
<evidence type="ECO:0000313" key="3">
    <source>
        <dbReference type="EMBL" id="CAB4036125.1"/>
    </source>
</evidence>
<dbReference type="SUPFAM" id="SSF50978">
    <property type="entry name" value="WD40 repeat-like"/>
    <property type="match status" value="1"/>
</dbReference>
<dbReference type="InterPro" id="IPR015943">
    <property type="entry name" value="WD40/YVTN_repeat-like_dom_sf"/>
</dbReference>
<dbReference type="PANTHER" id="PTHR10039:SF14">
    <property type="entry name" value="NACHT DOMAIN-CONTAINING PROTEIN"/>
    <property type="match status" value="1"/>
</dbReference>
<dbReference type="OrthoDB" id="5983427at2759"/>
<evidence type="ECO:0000256" key="1">
    <source>
        <dbReference type="ARBA" id="ARBA00022737"/>
    </source>
</evidence>
<gene>
    <name evidence="3" type="ORF">PACLA_8A034875</name>
</gene>
<keyword evidence="1" id="KW-0677">Repeat</keyword>
<organism evidence="3 4">
    <name type="scientific">Paramuricea clavata</name>
    <name type="common">Red gorgonian</name>
    <name type="synonym">Violescent sea-whip</name>
    <dbReference type="NCBI Taxonomy" id="317549"/>
    <lineage>
        <taxon>Eukaryota</taxon>
        <taxon>Metazoa</taxon>
        <taxon>Cnidaria</taxon>
        <taxon>Anthozoa</taxon>
        <taxon>Octocorallia</taxon>
        <taxon>Malacalcyonacea</taxon>
        <taxon>Plexauridae</taxon>
        <taxon>Paramuricea</taxon>
    </lineage>
</organism>
<dbReference type="Proteomes" id="UP001152795">
    <property type="component" value="Unassembled WGS sequence"/>
</dbReference>
<dbReference type="PANTHER" id="PTHR10039">
    <property type="entry name" value="AMELOGENIN"/>
    <property type="match status" value="1"/>
</dbReference>
<dbReference type="Pfam" id="PF24883">
    <property type="entry name" value="NPHP3_N"/>
    <property type="match status" value="1"/>
</dbReference>
<dbReference type="InterPro" id="IPR036322">
    <property type="entry name" value="WD40_repeat_dom_sf"/>
</dbReference>
<name>A0A6S7JTQ7_PARCT</name>
<sequence>MCGNVDGFCDKLTDVIRREHSRESLSDAFRILLNDPLHALDRREPMLIVVDALDESKTDVKSEFLELITDEFPELPEWIKILITSRPELQVRKKLQHLNPVEILPDDYHHKLDLEHFIHHCLPNMNQGNVSSLISKCEGSFLYAYYSVNALKKMDLGIEPNLSDYVPKGISGFYEKQFGRLKTGLQRSIPDTWSSVFKSFLNVVAASREPLPMKLLVSCMGFSLSSEEYVMRETIIGIMSEILPLYDDCLTVYHKSLWDWLTLDGYEEHAFVGDVANGTKRLWRACSNIYRGIDSLSSVLDFLISPEKKYALKNGGKYLLDVGVAEDFHWLVNVRLNFLKLKFFDSLNVRISGILKFCYVKCPDYHYWGNIHLHFFSQIMKKRRMEITENNREIYYIYLQSLANGYFDFVQRAIHCKNEARDILDKSNEIWVEEIGNDYNSNFKIISHTVMGCVQVPFKRYDAKALSPDNKLLAYINERTVEVFELPSLIMVFDLEISELRGPSRFLIFSPDSLYILWNSVRSCISIREQKEVPLIPHGPLDVHCCSFSSCGTKLVTCEKNLIKVWDVRKRSILVQVRTEIDVEYCMFSNCNSCILARSVMQIRAFDFNDIAILESTTLERIDLDKISCADTCLTNQDYYQIISPSYRVLFSYYAKFEIRHFHLPSGRIALIANQHCSKPFTWKDKKCVIFFISGLWALVYDFINNEVVQFFHINCLPNNTSVDYISKLGEMNLFVCLSHDQVFVLSLETPTETSVVRSVYTPDIRCYALSPENLYVACCDKNRSLEIKSVDNGKTLQTVELKQPPEACWWSELYLWVVCKGVVVKYPYNPTQTNVLGDELEDCDINFQSVLKFAEGVLVIQLSDNEEISLLKICNQMLYPQQIPKSNFNATSIAVSSDGCAILLYHKSSSDYQLWEIASENRWELRSTGRLKYPEDHVAWFCLTGTENSRSSIWVTYTFTSWQDPNEPLCISSIDFPSCKQVSWHELPLQHMITGVIYVDSNIVIIYKNRWIYFVNVSDGKIITSLDVGLIPGLRNVSSFYIASRSMLLLGGERDIIFFKIHNIESSLPSVTKE</sequence>
<evidence type="ECO:0000313" key="4">
    <source>
        <dbReference type="Proteomes" id="UP001152795"/>
    </source>
</evidence>
<dbReference type="EMBL" id="CACRXK020021722">
    <property type="protein sequence ID" value="CAB4036125.1"/>
    <property type="molecule type" value="Genomic_DNA"/>
</dbReference>
<dbReference type="InterPro" id="IPR056884">
    <property type="entry name" value="NPHP3-like_N"/>
</dbReference>
<comment type="caution">
    <text evidence="3">The sequence shown here is derived from an EMBL/GenBank/DDBJ whole genome shotgun (WGS) entry which is preliminary data.</text>
</comment>
<dbReference type="GO" id="GO:0016874">
    <property type="term" value="F:ligase activity"/>
    <property type="evidence" value="ECO:0007669"/>
    <property type="project" value="UniProtKB-KW"/>
</dbReference>
<evidence type="ECO:0000259" key="2">
    <source>
        <dbReference type="Pfam" id="PF24883"/>
    </source>
</evidence>
<keyword evidence="4" id="KW-1185">Reference proteome</keyword>
<proteinExistence type="predicted"/>
<keyword evidence="3" id="KW-0436">Ligase</keyword>
<dbReference type="Gene3D" id="2.130.10.10">
    <property type="entry name" value="YVTN repeat-like/Quinoprotein amine dehydrogenase"/>
    <property type="match status" value="1"/>
</dbReference>
<accession>A0A6S7JTQ7</accession>